<keyword evidence="2" id="KW-1185">Reference proteome</keyword>
<evidence type="ECO:0000313" key="2">
    <source>
        <dbReference type="Proteomes" id="UP001153331"/>
    </source>
</evidence>
<protein>
    <submittedName>
        <fullName evidence="1">Uncharacterized protein</fullName>
    </submittedName>
</protein>
<organism evidence="1 2">
    <name type="scientific">Boeremia exigua</name>
    <dbReference type="NCBI Taxonomy" id="749465"/>
    <lineage>
        <taxon>Eukaryota</taxon>
        <taxon>Fungi</taxon>
        <taxon>Dikarya</taxon>
        <taxon>Ascomycota</taxon>
        <taxon>Pezizomycotina</taxon>
        <taxon>Dothideomycetes</taxon>
        <taxon>Pleosporomycetidae</taxon>
        <taxon>Pleosporales</taxon>
        <taxon>Pleosporineae</taxon>
        <taxon>Didymellaceae</taxon>
        <taxon>Boeremia</taxon>
    </lineage>
</organism>
<accession>A0ACC2I6L1</accession>
<sequence>MVLSKFESLSVRPPTPPKDVEDSDKDIDVDETVQFLEDPFGEKPAQSKAIARVAAKKLLNTPDQSPSSDISIPSSSAGKKKVNFEVETCASPHKRAIVKSWTPTRSSPLRPLPQTRVSQPLKSILKPTDATATPPPNEAGAAAYQFRSFAEMLESIVKQLAQGERPSRLDAYHSLHRTMQAYDKIPDEHALKNKMSLLTQFIRRDTQAISPTGSGLDSQLIGQALKLLLALFRLPDLNTAIDDDFCSYMVERSIQVLTDASISKSVVNTHLAMLMQQNFRPKVMTALRVEKIMDGLDTVQDRVKGFSVQAYRLRIYKKLIQQRPDLMTRHAERWFRHTFKALVSGHKDIYQSALDTAITTAKTIGHDRSLAKSVLAVLNKTRNDGETTLAKVMAQELQKMLEGDNPTLVPQIWSAVTGLLRDHVDIKFFTDLQEWLKVFEKALRSDNDQVRVYGSMAYTFLLYAVNPSQETVKGWSKFLLNVPLQQLQRPGSMKKSERDAILCGYNTLLYYAFRPAASHEQLDRYWTEFVVGFWSPLMQGSSSIQAAMACRYVTALLNGSRNPWNAQRALDLRYQVMTQLSEVPLVDPRWVRKSISTILRFVETLLDTTTWSSNGAPEDDSVKTMWYAVLDSLVEASSKEVMASSEAKDAMAHIVNLLGRVWDRHTAQLALPQHKEDSWADKFCFLVESVVQKLGALQFVDKCLTRNGQDEFEVASTPSFRSRLNGTRTSPLLYFIDLLMNQSEGKLSDSVRLRAMNLVIEPGFDAQNTRLSKLELLRDCATIVDGSIKAAVATAFWSHVARLLKVSIEEQAPDSNERVSRQLGKEYDVTVELLRLGSNYLLNTPQGLQVLSSFISTVRKEAGDGALVLAVVERISERVLVHLTDKCSGLPYTSILLQHLPSKTISRRVLDQGRQTLWPSSPTAARNHDFDPYNHLYHAVTSVGSAAYNELSPEKVEFIRNFLLALTLSIRNCSTSLLAVYLRKTQEVVRTWVEDPQRKLQRKETVLKTLQHEVVNLWKEVNVGIERLPRKDGQVLLHLEPLITSGFVSRRRNIVNMSIATWNKTFGQEDSLRYPPRLEKVLRRLYNSVDLILPSLEVQDVDSDADLSFYDSDESDEGLRRSARSSRVKESPYKIIKSSRKSNPQSPAVSSPTSRRACSRRTPKVRLRHDNSQIQFEAIVSSPSNPFIQDSQILTERQKEMIERQRLSGGLFADMSAHSPQQEAPPSPLELHSDVQSVDDLPSRNTRTTPLQALAKMGPMDVFLHSSPTPHGRRSSKKIVSEDTDIATPTAVRTIRVAEDEDLGSSPPRFERATPSKLRQLPGEAVESCRGRQPDSLHSASFDDGTTMDEDALAAAVTLAEQEEERQLMYELSDNMMSDAPSSTIDMELTAQIDADMQAADAVSRPNETVQESNSVFVDAASHPTSYHNVSITQDGSDTEVERTPKSARKRKGKKADKKSASGVEGSFNSTPGKSTPGSQDLRRSTRHSLDSPIHIQLSNVKKQKKPRRNKQEPRVDEQASSPHRAEPALVAEEPESAIAASPSEKTRRAKKRKSMNDSPTRSENLTATPASGHKHGIRRSQSNLSQVESAADIATEDTPAPAKRARQSLNMDVSEAKSTPPPLPREPHSSQSKRLSHVQVTPRHDKASSPAVAEQIAASIATVANTAPVTTQPALAQSQIQSQQQVPTGSATPNRSFAERVILTPRSIINKIKEIKNYFLNAPELTLADHDQLSGEHVGKLHLPAYSLLACTNEPIAALDPSGECRKCFRRYQQQLVNSRQSPTTLAAEHTQLPSSHRASHTTMVDRANRPSALSAPKSSGPSAQVEIVGEGGSQKVVASLPSGESVEVYLFGATITSWKSNGGETENLWVSEAADLTGEKPIRGGVPVVFPNFGPPPKTGPASKLSQHGFARNSRWEYLGKSSTEDALDTSSVKLDFGLDRNGISEEHRKAWPLDFGLVYSVTLSKDTLQAVITVRNEGEESFEFQFLLHTYFRVKDISKIAVNGLGSVEYVDKVLDATAHTQTEPTLKFNGEVDRVYKDIKLDTTSVLEDGKPRFDITRDNVKDTVTWNPWIEKAKAMGDFAPKDGYKNMVCVEVGAVNGWQKLDKGEVFEGGMLVKSHL</sequence>
<comment type="caution">
    <text evidence="1">The sequence shown here is derived from an EMBL/GenBank/DDBJ whole genome shotgun (WGS) entry which is preliminary data.</text>
</comment>
<dbReference type="EMBL" id="JAPHNI010000464">
    <property type="protein sequence ID" value="KAJ8110802.1"/>
    <property type="molecule type" value="Genomic_DNA"/>
</dbReference>
<name>A0ACC2I6L1_9PLEO</name>
<evidence type="ECO:0000313" key="1">
    <source>
        <dbReference type="EMBL" id="KAJ8110802.1"/>
    </source>
</evidence>
<dbReference type="Proteomes" id="UP001153331">
    <property type="component" value="Unassembled WGS sequence"/>
</dbReference>
<gene>
    <name evidence="1" type="ORF">OPT61_g6446</name>
</gene>
<proteinExistence type="predicted"/>
<reference evidence="1" key="1">
    <citation type="submission" date="2022-11" db="EMBL/GenBank/DDBJ databases">
        <title>Genome Sequence of Boeremia exigua.</title>
        <authorList>
            <person name="Buettner E."/>
        </authorList>
    </citation>
    <scope>NUCLEOTIDE SEQUENCE</scope>
    <source>
        <strain evidence="1">CU02</strain>
    </source>
</reference>